<keyword evidence="3" id="KW-0408">Iron</keyword>
<accession>A0A6L2NB78</accession>
<name>A0A6L2NB78_TANCI</name>
<dbReference type="PANTHER" id="PTHR10209:SF429">
    <property type="entry name" value="1-AMINOCYCLOPROPANE-1-CARBOXYLATE OXIDASE HOMOLOG 1-LIKE"/>
    <property type="match status" value="1"/>
</dbReference>
<dbReference type="AlphaFoldDB" id="A0A6L2NB78"/>
<feature type="coiled-coil region" evidence="4">
    <location>
        <begin position="526"/>
        <end position="553"/>
    </location>
</feature>
<dbReference type="GO" id="GO:0046872">
    <property type="term" value="F:metal ion binding"/>
    <property type="evidence" value="ECO:0007669"/>
    <property type="project" value="UniProtKB-KW"/>
</dbReference>
<protein>
    <submittedName>
        <fullName evidence="7">Non-heme dioxygenase N-terminal domain-containing protein</fullName>
    </submittedName>
</protein>
<feature type="domain" description="Non-haem dioxygenase N-terminal" evidence="6">
    <location>
        <begin position="63"/>
        <end position="154"/>
    </location>
</feature>
<feature type="domain" description="Reverse transcriptase Ty1/copia-type" evidence="5">
    <location>
        <begin position="273"/>
        <end position="349"/>
    </location>
</feature>
<dbReference type="PANTHER" id="PTHR10209">
    <property type="entry name" value="OXIDOREDUCTASE, 2OG-FE II OXYGENASE FAMILY PROTEIN"/>
    <property type="match status" value="1"/>
</dbReference>
<dbReference type="EMBL" id="BKCJ010008461">
    <property type="protein sequence ID" value="GEU82342.1"/>
    <property type="molecule type" value="Genomic_DNA"/>
</dbReference>
<gene>
    <name evidence="7" type="ORF">Tci_054320</name>
</gene>
<dbReference type="GO" id="GO:0051213">
    <property type="term" value="F:dioxygenase activity"/>
    <property type="evidence" value="ECO:0007669"/>
    <property type="project" value="UniProtKB-KW"/>
</dbReference>
<organism evidence="7">
    <name type="scientific">Tanacetum cinerariifolium</name>
    <name type="common">Dalmatian daisy</name>
    <name type="synonym">Chrysanthemum cinerariifolium</name>
    <dbReference type="NCBI Taxonomy" id="118510"/>
    <lineage>
        <taxon>Eukaryota</taxon>
        <taxon>Viridiplantae</taxon>
        <taxon>Streptophyta</taxon>
        <taxon>Embryophyta</taxon>
        <taxon>Tracheophyta</taxon>
        <taxon>Spermatophyta</taxon>
        <taxon>Magnoliopsida</taxon>
        <taxon>eudicotyledons</taxon>
        <taxon>Gunneridae</taxon>
        <taxon>Pentapetalae</taxon>
        <taxon>asterids</taxon>
        <taxon>campanulids</taxon>
        <taxon>Asterales</taxon>
        <taxon>Asteraceae</taxon>
        <taxon>Asteroideae</taxon>
        <taxon>Anthemideae</taxon>
        <taxon>Anthemidinae</taxon>
        <taxon>Tanacetum</taxon>
    </lineage>
</organism>
<evidence type="ECO:0000256" key="2">
    <source>
        <dbReference type="ARBA" id="ARBA00023002"/>
    </source>
</evidence>
<feature type="domain" description="Reverse transcriptase Ty1/copia-type" evidence="5">
    <location>
        <begin position="352"/>
        <end position="420"/>
    </location>
</feature>
<evidence type="ECO:0000259" key="6">
    <source>
        <dbReference type="Pfam" id="PF14226"/>
    </source>
</evidence>
<keyword evidence="4" id="KW-0175">Coiled coil</keyword>
<keyword evidence="1" id="KW-0479">Metal-binding</keyword>
<evidence type="ECO:0000259" key="5">
    <source>
        <dbReference type="Pfam" id="PF07727"/>
    </source>
</evidence>
<keyword evidence="2" id="KW-0560">Oxidoreductase</keyword>
<comment type="caution">
    <text evidence="7">The sequence shown here is derived from an EMBL/GenBank/DDBJ whole genome shotgun (WGS) entry which is preliminary data.</text>
</comment>
<dbReference type="Gene3D" id="2.60.120.330">
    <property type="entry name" value="B-lactam Antibiotic, Isopenicillin N Synthase, Chain"/>
    <property type="match status" value="1"/>
</dbReference>
<evidence type="ECO:0000256" key="4">
    <source>
        <dbReference type="SAM" id="Coils"/>
    </source>
</evidence>
<evidence type="ECO:0000256" key="1">
    <source>
        <dbReference type="ARBA" id="ARBA00022723"/>
    </source>
</evidence>
<sequence length="560" mass="63604">MDILDNLQDDRTNQVKAFDDTKSGVKGLIDAAAGKLVDIPNIFIRPTDELAEDLELTRTSLLVPTIDLTGIGSRRENIVEEVKHASENWGFFQVVNHGVPMKVLQDMLNGVREFNEQDVEIKKEYYSRDPERMVKFNSNYDLYMSRAANWRDTLIIDLLNTYHLDPQHLPSVCSFSPSGDIEKITLLVPGLCLLSFEEPDTIPDPVSPITPPTYTYNPYSGEEVEATICSIENSEKGFDHVPVREEPRNYMEASIDKKWIEAMEIELDSINKNNTWILTTLPVNQKAIGLKWVFKTKRDAKGNIIKYKTRLVAKGYVQEQGIDFDEVFAPVARIETVRLILAPAAYHGWQPGNSGKVYKLIKALYVLRQAPRAWNVKLDPTLKSLDFKRCNLEQAVGVYVDDLIITVGLLSRFMQDPKEHQLKVTKILIRYIKGTKKHGIIYKKEGGYKITEFMAATAAACQALWLKRLLSELTGCEEKMITLKVDNVSAIALVRNQFFMEEASTSTFAIISFVNADLSFAGVKENLDSKEDIALLETEIENTEEERNKLIETSFLEFRS</sequence>
<keyword evidence="7" id="KW-0223">Dioxygenase</keyword>
<dbReference type="Pfam" id="PF14226">
    <property type="entry name" value="DIOX_N"/>
    <property type="match status" value="1"/>
</dbReference>
<dbReference type="InterPro" id="IPR013103">
    <property type="entry name" value="RVT_2"/>
</dbReference>
<dbReference type="InterPro" id="IPR026992">
    <property type="entry name" value="DIOX_N"/>
</dbReference>
<evidence type="ECO:0000313" key="7">
    <source>
        <dbReference type="EMBL" id="GEU82342.1"/>
    </source>
</evidence>
<dbReference type="Pfam" id="PF07727">
    <property type="entry name" value="RVT_2"/>
    <property type="match status" value="2"/>
</dbReference>
<evidence type="ECO:0000256" key="3">
    <source>
        <dbReference type="ARBA" id="ARBA00023004"/>
    </source>
</evidence>
<proteinExistence type="predicted"/>
<reference evidence="7" key="1">
    <citation type="journal article" date="2019" name="Sci. Rep.">
        <title>Draft genome of Tanacetum cinerariifolium, the natural source of mosquito coil.</title>
        <authorList>
            <person name="Yamashiro T."/>
            <person name="Shiraishi A."/>
            <person name="Satake H."/>
            <person name="Nakayama K."/>
        </authorList>
    </citation>
    <scope>NUCLEOTIDE SEQUENCE</scope>
</reference>
<dbReference type="InterPro" id="IPR027443">
    <property type="entry name" value="IPNS-like_sf"/>
</dbReference>
<dbReference type="SUPFAM" id="SSF51197">
    <property type="entry name" value="Clavaminate synthase-like"/>
    <property type="match status" value="1"/>
</dbReference>